<comment type="caution">
    <text evidence="3">The sequence shown here is derived from an EMBL/GenBank/DDBJ whole genome shotgun (WGS) entry which is preliminary data.</text>
</comment>
<dbReference type="AlphaFoldDB" id="A0AAD4JQA2"/>
<sequence length="278" mass="29227">MKPPGGALTAAASRILLPKTFKLSIPDGGLSVAGVFSFTVTLKPPRQRRLCLRVSCTSKNSDARTAQSQYSSQFGDLASEPQPGIESFNFEVRSPSSPPSLIPGPKLSLSDQAFLLLAFIGCTTSIAFSCLVAAAVPTLFAMRRAAISLSKLADTARDELPSTMAAIRLSGMEISDLTLELSDLSQEIADGVNKSAQAVQAAEAGVRQIGSLARQQTMAMIQERASLPIISLQPVVAGAAKKTSRAVGQAAKTFLNIISPGEHNSGDEYDGSTDRTEN</sequence>
<keyword evidence="2" id="KW-0812">Transmembrane</keyword>
<keyword evidence="2" id="KW-0472">Membrane</keyword>
<organism evidence="3 4">
    <name type="scientific">Perilla frutescens var. hirtella</name>
    <name type="common">Perilla citriodora</name>
    <name type="synonym">Perilla setoyensis</name>
    <dbReference type="NCBI Taxonomy" id="608512"/>
    <lineage>
        <taxon>Eukaryota</taxon>
        <taxon>Viridiplantae</taxon>
        <taxon>Streptophyta</taxon>
        <taxon>Embryophyta</taxon>
        <taxon>Tracheophyta</taxon>
        <taxon>Spermatophyta</taxon>
        <taxon>Magnoliopsida</taxon>
        <taxon>eudicotyledons</taxon>
        <taxon>Gunneridae</taxon>
        <taxon>Pentapetalae</taxon>
        <taxon>asterids</taxon>
        <taxon>lamiids</taxon>
        <taxon>Lamiales</taxon>
        <taxon>Lamiaceae</taxon>
        <taxon>Nepetoideae</taxon>
        <taxon>Elsholtzieae</taxon>
        <taxon>Perilla</taxon>
    </lineage>
</organism>
<protein>
    <submittedName>
        <fullName evidence="3">Chitinase-like protein</fullName>
    </submittedName>
</protein>
<reference evidence="3 4" key="1">
    <citation type="journal article" date="2021" name="Nat. Commun.">
        <title>Incipient diploidization of the medicinal plant Perilla within 10,000 years.</title>
        <authorList>
            <person name="Zhang Y."/>
            <person name="Shen Q."/>
            <person name="Leng L."/>
            <person name="Zhang D."/>
            <person name="Chen S."/>
            <person name="Shi Y."/>
            <person name="Ning Z."/>
            <person name="Chen S."/>
        </authorList>
    </citation>
    <scope>NUCLEOTIDE SEQUENCE [LARGE SCALE GENOMIC DNA]</scope>
    <source>
        <strain evidence="4">cv. PC099</strain>
    </source>
</reference>
<evidence type="ECO:0000256" key="2">
    <source>
        <dbReference type="SAM" id="Phobius"/>
    </source>
</evidence>
<evidence type="ECO:0000313" key="3">
    <source>
        <dbReference type="EMBL" id="KAH6838096.1"/>
    </source>
</evidence>
<feature type="transmembrane region" description="Helical" evidence="2">
    <location>
        <begin position="113"/>
        <end position="141"/>
    </location>
</feature>
<proteinExistence type="predicted"/>
<dbReference type="PANTHER" id="PTHR33825">
    <property type="entry name" value="CHITINASE-LIKE PROTEIN"/>
    <property type="match status" value="1"/>
</dbReference>
<dbReference type="EMBL" id="SDAM02000001">
    <property type="protein sequence ID" value="KAH6838096.1"/>
    <property type="molecule type" value="Genomic_DNA"/>
</dbReference>
<dbReference type="Proteomes" id="UP001190926">
    <property type="component" value="Unassembled WGS sequence"/>
</dbReference>
<feature type="region of interest" description="Disordered" evidence="1">
    <location>
        <begin position="258"/>
        <end position="278"/>
    </location>
</feature>
<keyword evidence="2" id="KW-1133">Transmembrane helix</keyword>
<evidence type="ECO:0000256" key="1">
    <source>
        <dbReference type="SAM" id="MobiDB-lite"/>
    </source>
</evidence>
<keyword evidence="4" id="KW-1185">Reference proteome</keyword>
<gene>
    <name evidence="3" type="ORF">C2S53_001187</name>
</gene>
<accession>A0AAD4JQA2</accession>
<dbReference type="PANTHER" id="PTHR33825:SF14">
    <property type="entry name" value="CHITINASE-LIKE PROTEIN"/>
    <property type="match status" value="1"/>
</dbReference>
<name>A0AAD4JQA2_PERFH</name>
<evidence type="ECO:0000313" key="4">
    <source>
        <dbReference type="Proteomes" id="UP001190926"/>
    </source>
</evidence>